<comment type="caution">
    <text evidence="6">The sequence shown here is derived from an EMBL/GenBank/DDBJ whole genome shotgun (WGS) entry which is preliminary data.</text>
</comment>
<evidence type="ECO:0000256" key="1">
    <source>
        <dbReference type="ARBA" id="ARBA00023015"/>
    </source>
</evidence>
<sequence>MRGDIEDTPEYCDVEAAMEVLGGRWKLAILKKLLDGTKRFSELKRALPRITQRMLTRQLRELEADGLVTRTVHREVPPRVDYTLTETGRSLDAIANQLDAWGRWYRATRGEQAGAEPAEPGSPQVERSR</sequence>
<dbReference type="InterPro" id="IPR002577">
    <property type="entry name" value="HTH_HxlR"/>
</dbReference>
<accession>A0ABU2SL89</accession>
<keyword evidence="2" id="KW-0238">DNA-binding</keyword>
<dbReference type="PROSITE" id="PS51118">
    <property type="entry name" value="HTH_HXLR"/>
    <property type="match status" value="1"/>
</dbReference>
<dbReference type="CDD" id="cd00090">
    <property type="entry name" value="HTH_ARSR"/>
    <property type="match status" value="1"/>
</dbReference>
<evidence type="ECO:0000313" key="7">
    <source>
        <dbReference type="Proteomes" id="UP001180531"/>
    </source>
</evidence>
<dbReference type="PANTHER" id="PTHR33204">
    <property type="entry name" value="TRANSCRIPTIONAL REGULATOR, MARR FAMILY"/>
    <property type="match status" value="1"/>
</dbReference>
<feature type="domain" description="HTH hxlR-type" evidence="5">
    <location>
        <begin position="12"/>
        <end position="110"/>
    </location>
</feature>
<protein>
    <submittedName>
        <fullName evidence="6">Helix-turn-helix domain-containing protein</fullName>
    </submittedName>
</protein>
<dbReference type="InterPro" id="IPR036388">
    <property type="entry name" value="WH-like_DNA-bd_sf"/>
</dbReference>
<dbReference type="PANTHER" id="PTHR33204:SF29">
    <property type="entry name" value="TRANSCRIPTIONAL REGULATOR"/>
    <property type="match status" value="1"/>
</dbReference>
<evidence type="ECO:0000313" key="6">
    <source>
        <dbReference type="EMBL" id="MDT0449665.1"/>
    </source>
</evidence>
<keyword evidence="3" id="KW-0804">Transcription</keyword>
<gene>
    <name evidence="6" type="ORF">RM609_11355</name>
</gene>
<reference evidence="6" key="1">
    <citation type="submission" date="2024-05" db="EMBL/GenBank/DDBJ databases">
        <title>30 novel species of actinomycetes from the DSMZ collection.</title>
        <authorList>
            <person name="Nouioui I."/>
        </authorList>
    </citation>
    <scope>NUCLEOTIDE SEQUENCE</scope>
    <source>
        <strain evidence="6">DSM 40473</strain>
    </source>
</reference>
<dbReference type="EMBL" id="JAVRFI010000005">
    <property type="protein sequence ID" value="MDT0449665.1"/>
    <property type="molecule type" value="Genomic_DNA"/>
</dbReference>
<evidence type="ECO:0000256" key="4">
    <source>
        <dbReference type="SAM" id="MobiDB-lite"/>
    </source>
</evidence>
<dbReference type="Pfam" id="PF01638">
    <property type="entry name" value="HxlR"/>
    <property type="match status" value="1"/>
</dbReference>
<feature type="region of interest" description="Disordered" evidence="4">
    <location>
        <begin position="109"/>
        <end position="129"/>
    </location>
</feature>
<dbReference type="InterPro" id="IPR036390">
    <property type="entry name" value="WH_DNA-bd_sf"/>
</dbReference>
<proteinExistence type="predicted"/>
<evidence type="ECO:0000259" key="5">
    <source>
        <dbReference type="PROSITE" id="PS51118"/>
    </source>
</evidence>
<dbReference type="Proteomes" id="UP001180531">
    <property type="component" value="Unassembled WGS sequence"/>
</dbReference>
<keyword evidence="1" id="KW-0805">Transcription regulation</keyword>
<dbReference type="Gene3D" id="1.10.10.10">
    <property type="entry name" value="Winged helix-like DNA-binding domain superfamily/Winged helix DNA-binding domain"/>
    <property type="match status" value="1"/>
</dbReference>
<organism evidence="6 7">
    <name type="scientific">Streptomyces hesseae</name>
    <dbReference type="NCBI Taxonomy" id="3075519"/>
    <lineage>
        <taxon>Bacteria</taxon>
        <taxon>Bacillati</taxon>
        <taxon>Actinomycetota</taxon>
        <taxon>Actinomycetes</taxon>
        <taxon>Kitasatosporales</taxon>
        <taxon>Streptomycetaceae</taxon>
        <taxon>Streptomyces</taxon>
    </lineage>
</organism>
<keyword evidence="7" id="KW-1185">Reference proteome</keyword>
<evidence type="ECO:0000256" key="2">
    <source>
        <dbReference type="ARBA" id="ARBA00023125"/>
    </source>
</evidence>
<dbReference type="SUPFAM" id="SSF46785">
    <property type="entry name" value="Winged helix' DNA-binding domain"/>
    <property type="match status" value="1"/>
</dbReference>
<dbReference type="RefSeq" id="WP_311610122.1">
    <property type="nucleotide sequence ID" value="NZ_JAVRFI010000005.1"/>
</dbReference>
<dbReference type="InterPro" id="IPR011991">
    <property type="entry name" value="ArsR-like_HTH"/>
</dbReference>
<name>A0ABU2SL89_9ACTN</name>
<evidence type="ECO:0000256" key="3">
    <source>
        <dbReference type="ARBA" id="ARBA00023163"/>
    </source>
</evidence>